<evidence type="ECO:0000256" key="8">
    <source>
        <dbReference type="ARBA" id="ARBA00023136"/>
    </source>
</evidence>
<reference evidence="12 13" key="1">
    <citation type="journal article" date="2021" name="Elife">
        <title>Chloroplast acquisition without the gene transfer in kleptoplastic sea slugs, Plakobranchus ocellatus.</title>
        <authorList>
            <person name="Maeda T."/>
            <person name="Takahashi S."/>
            <person name="Yoshida T."/>
            <person name="Shimamura S."/>
            <person name="Takaki Y."/>
            <person name="Nagai Y."/>
            <person name="Toyoda A."/>
            <person name="Suzuki Y."/>
            <person name="Arimoto A."/>
            <person name="Ishii H."/>
            <person name="Satoh N."/>
            <person name="Nishiyama T."/>
            <person name="Hasebe M."/>
            <person name="Maruyama T."/>
            <person name="Minagawa J."/>
            <person name="Obokata J."/>
            <person name="Shigenobu S."/>
        </authorList>
    </citation>
    <scope>NUCLEOTIDE SEQUENCE [LARGE SCALE GENOMIC DNA]</scope>
</reference>
<dbReference type="Gene3D" id="3.30.420.10">
    <property type="entry name" value="Ribonuclease H-like superfamily/Ribonuclease H"/>
    <property type="match status" value="1"/>
</dbReference>
<keyword evidence="7" id="KW-1133">Transmembrane helix</keyword>
<evidence type="ECO:0000259" key="11">
    <source>
        <dbReference type="PROSITE" id="PS50879"/>
    </source>
</evidence>
<dbReference type="InterPro" id="IPR003406">
    <property type="entry name" value="Glyco_trans_14"/>
</dbReference>
<comment type="subcellular location">
    <subcellularLocation>
        <location evidence="1">Membrane</location>
        <topology evidence="1">Single-pass type II membrane protein</topology>
    </subcellularLocation>
</comment>
<evidence type="ECO:0000256" key="4">
    <source>
        <dbReference type="ARBA" id="ARBA00022679"/>
    </source>
</evidence>
<dbReference type="InterPro" id="IPR036397">
    <property type="entry name" value="RNaseH_sf"/>
</dbReference>
<dbReference type="PROSITE" id="PS50879">
    <property type="entry name" value="RNASE_H_1"/>
    <property type="match status" value="1"/>
</dbReference>
<keyword evidence="9" id="KW-0325">Glycoprotein</keyword>
<dbReference type="InterPro" id="IPR002156">
    <property type="entry name" value="RNaseH_domain"/>
</dbReference>
<keyword evidence="5" id="KW-0812">Transmembrane</keyword>
<evidence type="ECO:0000256" key="9">
    <source>
        <dbReference type="ARBA" id="ARBA00023180"/>
    </source>
</evidence>
<evidence type="ECO:0000313" key="12">
    <source>
        <dbReference type="EMBL" id="GFO29683.1"/>
    </source>
</evidence>
<protein>
    <submittedName>
        <fullName evidence="12">Beta-1,3-galactosyl-o-glycosyl-glycoprotein beta-1,6-n-acetylglucosaminyltransferase</fullName>
    </submittedName>
</protein>
<comment type="similarity">
    <text evidence="10">Belongs to the glycosyltransferase 14 family.</text>
</comment>
<feature type="domain" description="RNase H type-1" evidence="11">
    <location>
        <begin position="1"/>
        <end position="40"/>
    </location>
</feature>
<keyword evidence="3" id="KW-0328">Glycosyltransferase</keyword>
<dbReference type="AlphaFoldDB" id="A0AAV4CFD0"/>
<dbReference type="EMBL" id="BLXT01006181">
    <property type="protein sequence ID" value="GFO29683.1"/>
    <property type="molecule type" value="Genomic_DNA"/>
</dbReference>
<evidence type="ECO:0000256" key="10">
    <source>
        <dbReference type="ARBA" id="ARBA00038150"/>
    </source>
</evidence>
<organism evidence="12 13">
    <name type="scientific">Plakobranchus ocellatus</name>
    <dbReference type="NCBI Taxonomy" id="259542"/>
    <lineage>
        <taxon>Eukaryota</taxon>
        <taxon>Metazoa</taxon>
        <taxon>Spiralia</taxon>
        <taxon>Lophotrochozoa</taxon>
        <taxon>Mollusca</taxon>
        <taxon>Gastropoda</taxon>
        <taxon>Heterobranchia</taxon>
        <taxon>Euthyneura</taxon>
        <taxon>Panpulmonata</taxon>
        <taxon>Sacoglossa</taxon>
        <taxon>Placobranchoidea</taxon>
        <taxon>Plakobranchidae</taxon>
        <taxon>Plakobranchus</taxon>
    </lineage>
</organism>
<comment type="pathway">
    <text evidence="2">Protein modification; protein glycosylation.</text>
</comment>
<evidence type="ECO:0000313" key="13">
    <source>
        <dbReference type="Proteomes" id="UP000735302"/>
    </source>
</evidence>
<name>A0AAV4CFD0_9GAST</name>
<dbReference type="GO" id="GO:0003676">
    <property type="term" value="F:nucleic acid binding"/>
    <property type="evidence" value="ECO:0007669"/>
    <property type="project" value="InterPro"/>
</dbReference>
<evidence type="ECO:0000256" key="5">
    <source>
        <dbReference type="ARBA" id="ARBA00022692"/>
    </source>
</evidence>
<evidence type="ECO:0000256" key="6">
    <source>
        <dbReference type="ARBA" id="ARBA00022968"/>
    </source>
</evidence>
<dbReference type="Pfam" id="PF02485">
    <property type="entry name" value="Branch"/>
    <property type="match status" value="1"/>
</dbReference>
<evidence type="ECO:0000256" key="7">
    <source>
        <dbReference type="ARBA" id="ARBA00022989"/>
    </source>
</evidence>
<sequence>MYNLIRKFPPYVHISFVWIPAHVGIQGNENMDKLKKAALNKASYSGKLICWSDLKPKVNAYIHSVWQETWDTEGAKSSMRYSPTWARTSTKKGDGRGMIISSSCRRRFGLFQLSRRGLSQYILVCALLSTLTLSVITLRLFDHLYFTRPKPGVAKSLSFQTSIGRISNVLQLPPPNLWKPTRNFSKDLVQLRGRDFSGSDLGDLQQAVLSSALLTWDYHRNTTRPRSWFNCSKLIQADKNEQLKYQAWFAKQHRGFAILNEDIVPMMTSNCSIFKTIRRYSNTTGTAVEREYPIAYVILVHRRFEHLERLVRALYRPQHSFCIHIDSKASCE</sequence>
<keyword evidence="8" id="KW-0472">Membrane</keyword>
<keyword evidence="6" id="KW-0735">Signal-anchor</keyword>
<dbReference type="PANTHER" id="PTHR19297">
    <property type="entry name" value="GLYCOSYLTRANSFERASE 14 FAMILY MEMBER"/>
    <property type="match status" value="1"/>
</dbReference>
<dbReference type="GO" id="GO:0004523">
    <property type="term" value="F:RNA-DNA hybrid ribonuclease activity"/>
    <property type="evidence" value="ECO:0007669"/>
    <property type="project" value="InterPro"/>
</dbReference>
<dbReference type="GO" id="GO:0016020">
    <property type="term" value="C:membrane"/>
    <property type="evidence" value="ECO:0007669"/>
    <property type="project" value="UniProtKB-SubCell"/>
</dbReference>
<dbReference type="PANTHER" id="PTHR19297:SF191">
    <property type="entry name" value="PROTEIN XYLOSYLTRANSFERASE"/>
    <property type="match status" value="1"/>
</dbReference>
<keyword evidence="13" id="KW-1185">Reference proteome</keyword>
<dbReference type="GO" id="GO:0008375">
    <property type="term" value="F:acetylglucosaminyltransferase activity"/>
    <property type="evidence" value="ECO:0007669"/>
    <property type="project" value="TreeGrafter"/>
</dbReference>
<gene>
    <name evidence="12" type="ORF">PoB_005618800</name>
</gene>
<evidence type="ECO:0000256" key="3">
    <source>
        <dbReference type="ARBA" id="ARBA00022676"/>
    </source>
</evidence>
<accession>A0AAV4CFD0</accession>
<dbReference type="Proteomes" id="UP000735302">
    <property type="component" value="Unassembled WGS sequence"/>
</dbReference>
<evidence type="ECO:0000256" key="1">
    <source>
        <dbReference type="ARBA" id="ARBA00004606"/>
    </source>
</evidence>
<evidence type="ECO:0000256" key="2">
    <source>
        <dbReference type="ARBA" id="ARBA00004922"/>
    </source>
</evidence>
<comment type="caution">
    <text evidence="12">The sequence shown here is derived from an EMBL/GenBank/DDBJ whole genome shotgun (WGS) entry which is preliminary data.</text>
</comment>
<keyword evidence="4" id="KW-0808">Transferase</keyword>
<proteinExistence type="inferred from homology"/>